<dbReference type="EMBL" id="JAWMAJ010000121">
    <property type="protein sequence ID" value="MDV7220191.1"/>
    <property type="molecule type" value="Genomic_DNA"/>
</dbReference>
<evidence type="ECO:0000256" key="2">
    <source>
        <dbReference type="ARBA" id="ARBA00022670"/>
    </source>
</evidence>
<dbReference type="RefSeq" id="WP_317773854.1">
    <property type="nucleotide sequence ID" value="NZ_JAWMAJ010000121.1"/>
</dbReference>
<evidence type="ECO:0000313" key="6">
    <source>
        <dbReference type="EMBL" id="MDV7220191.1"/>
    </source>
</evidence>
<keyword evidence="7" id="KW-1185">Reference proteome</keyword>
<reference evidence="6 7" key="1">
    <citation type="submission" date="2023-10" db="EMBL/GenBank/DDBJ databases">
        <title>Characterization of rhizosphere-enriched actinobacteria from wheat plants lab-grown on chernevaya soil.</title>
        <authorList>
            <person name="Tikhonova E.N."/>
            <person name="Konopkin A."/>
            <person name="Kravchenko I.K."/>
        </authorList>
    </citation>
    <scope>NUCLEOTIDE SEQUENCE [LARGE SCALE GENOMIC DNA]</scope>
    <source>
        <strain evidence="6 7">RR29</strain>
    </source>
</reference>
<dbReference type="InterPro" id="IPR051794">
    <property type="entry name" value="PG_Endopeptidase_C40"/>
</dbReference>
<proteinExistence type="inferred from homology"/>
<evidence type="ECO:0000259" key="5">
    <source>
        <dbReference type="PROSITE" id="PS51935"/>
    </source>
</evidence>
<dbReference type="PROSITE" id="PS51935">
    <property type="entry name" value="NLPC_P60"/>
    <property type="match status" value="1"/>
</dbReference>
<keyword evidence="3" id="KW-0378">Hydrolase</keyword>
<dbReference type="InterPro" id="IPR038765">
    <property type="entry name" value="Papain-like_cys_pep_sf"/>
</dbReference>
<dbReference type="SUPFAM" id="SSF54001">
    <property type="entry name" value="Cysteine proteinases"/>
    <property type="match status" value="1"/>
</dbReference>
<evidence type="ECO:0000256" key="1">
    <source>
        <dbReference type="ARBA" id="ARBA00007074"/>
    </source>
</evidence>
<organism evidence="6 7">
    <name type="scientific">Streptomyces prunicolor</name>
    <dbReference type="NCBI Taxonomy" id="67348"/>
    <lineage>
        <taxon>Bacteria</taxon>
        <taxon>Bacillati</taxon>
        <taxon>Actinomycetota</taxon>
        <taxon>Actinomycetes</taxon>
        <taxon>Kitasatosporales</taxon>
        <taxon>Streptomycetaceae</taxon>
        <taxon>Streptomyces</taxon>
    </lineage>
</organism>
<feature type="domain" description="NlpC/P60" evidence="5">
    <location>
        <begin position="291"/>
        <end position="409"/>
    </location>
</feature>
<feature type="non-terminal residue" evidence="6">
    <location>
        <position position="1"/>
    </location>
</feature>
<dbReference type="Proteomes" id="UP001187346">
    <property type="component" value="Unassembled WGS sequence"/>
</dbReference>
<evidence type="ECO:0000256" key="4">
    <source>
        <dbReference type="ARBA" id="ARBA00022807"/>
    </source>
</evidence>
<accession>A0ABU4FJR1</accession>
<keyword evidence="2" id="KW-0645">Protease</keyword>
<gene>
    <name evidence="6" type="ORF">R5A26_30040</name>
</gene>
<dbReference type="PANTHER" id="PTHR47359">
    <property type="entry name" value="PEPTIDOGLYCAN DL-ENDOPEPTIDASE CWLO"/>
    <property type="match status" value="1"/>
</dbReference>
<dbReference type="Pfam" id="PF00877">
    <property type="entry name" value="NLPC_P60"/>
    <property type="match status" value="1"/>
</dbReference>
<evidence type="ECO:0000313" key="7">
    <source>
        <dbReference type="Proteomes" id="UP001187346"/>
    </source>
</evidence>
<name>A0ABU4FJR1_9ACTN</name>
<dbReference type="InterPro" id="IPR000064">
    <property type="entry name" value="NLP_P60_dom"/>
</dbReference>
<sequence length="409" mass="42695">AGTGMPEPAAPHLTAPVAELTAGPVAALPPAAPQAPQMPQIAAAQAPQMQQMAQMPQATVLDLPPVPSIEVPPAPVMEAQQFAVAAAPAPVFDPLTADLELLPYIAAPRAEQAPASATWPPAQTNWPTAEATWSTGAMPMVPEQQTWSTGQLPVMPEQQSWATGQMPIVPEQQAWATGQMPVVTQQQAWESGQIPVVPEQQVWATGQMPMVTEQRASYPMPEPDWRPPQQEWQPTPPAAEVSFAAAPVAAPQFTLPTAPTMAPEIILPPAPTISPAPAAAVPAALQDPTTLSKTSTALAFARAQIGRPCLWGAAGPDAYDCSSLTQAAWKAAGVLLPRTAQEQSGAGALVPLTDIRAGDLIFFYDSIDHVGLYTGNGLMIHAPSPGTPIREESIFHAGAAAIRGAVRPA</sequence>
<comment type="caution">
    <text evidence="6">The sequence shown here is derived from an EMBL/GenBank/DDBJ whole genome shotgun (WGS) entry which is preliminary data.</text>
</comment>
<dbReference type="Gene3D" id="3.90.1720.10">
    <property type="entry name" value="endopeptidase domain like (from Nostoc punctiforme)"/>
    <property type="match status" value="1"/>
</dbReference>
<evidence type="ECO:0000256" key="3">
    <source>
        <dbReference type="ARBA" id="ARBA00022801"/>
    </source>
</evidence>
<protein>
    <submittedName>
        <fullName evidence="6">NlpC/P60 family protein</fullName>
    </submittedName>
</protein>
<keyword evidence="4" id="KW-0788">Thiol protease</keyword>
<comment type="similarity">
    <text evidence="1">Belongs to the peptidase C40 family.</text>
</comment>
<dbReference type="PANTHER" id="PTHR47359:SF3">
    <property type="entry name" value="NLP_P60 DOMAIN-CONTAINING PROTEIN-RELATED"/>
    <property type="match status" value="1"/>
</dbReference>